<evidence type="ECO:0000259" key="3">
    <source>
        <dbReference type="Pfam" id="PF25881"/>
    </source>
</evidence>
<accession>A0A5B9QTZ3</accession>
<dbReference type="OrthoDB" id="266524at2"/>
<dbReference type="GO" id="GO:1990281">
    <property type="term" value="C:efflux pump complex"/>
    <property type="evidence" value="ECO:0007669"/>
    <property type="project" value="TreeGrafter"/>
</dbReference>
<dbReference type="Gene3D" id="2.40.420.20">
    <property type="match status" value="1"/>
</dbReference>
<dbReference type="PANTHER" id="PTHR30469">
    <property type="entry name" value="MULTIDRUG RESISTANCE PROTEIN MDTA"/>
    <property type="match status" value="1"/>
</dbReference>
<dbReference type="Gene3D" id="2.40.50.100">
    <property type="match status" value="1"/>
</dbReference>
<name>A0A5B9QTZ3_9BACT</name>
<dbReference type="Proteomes" id="UP000325286">
    <property type="component" value="Chromosome"/>
</dbReference>
<dbReference type="KEGG" id="rul:UC8_45670"/>
<sequence precursor="true">MLTFATLLACVAFGSGCQRAPSPAAAETTILPVAATLVRRQTSFSYPVTYFGRIRPARQAALSFEIPGKLVDVLFDEGDRVPADKVVARLDTAALAAEREVLLSERKTESLLLERLQRGEREEIIAAAQAEVRRLEVERKRALAEKNRAETVFESRSITRSEYDQARYTYEATEFSLEQAKQRLQELVSGSRMEDIGAQASRVAAIDARIGQLNVQVDKSSLKTPFESVIVQRHQDEGVSLSPGQVVLEVHESHQLEARFSVPPEAVPLVSQSTFLEVNGTRLSATNPRTLARVDGLTRTVDVIFPLGADSHASLLPGSACSLQVVKRVPARCIEVPVTALVASVRGLWSCYRLQPLGENASIYTVEKVEVSILHTDGVRAIVESALPDESLIVATGVHRLVPGIQVRTDDPQP</sequence>
<feature type="signal peptide" evidence="2">
    <location>
        <begin position="1"/>
        <end position="20"/>
    </location>
</feature>
<feature type="coiled-coil region" evidence="1">
    <location>
        <begin position="118"/>
        <end position="152"/>
    </location>
</feature>
<protein>
    <submittedName>
        <fullName evidence="4">Putative efflux pump membrane fusion protein</fullName>
    </submittedName>
</protein>
<dbReference type="AlphaFoldDB" id="A0A5B9QTZ3"/>
<feature type="chain" id="PRO_5022918001" evidence="2">
    <location>
        <begin position="21"/>
        <end position="414"/>
    </location>
</feature>
<dbReference type="InterPro" id="IPR059052">
    <property type="entry name" value="HH_YbhG-like"/>
</dbReference>
<keyword evidence="2" id="KW-0732">Signal</keyword>
<proteinExistence type="predicted"/>
<keyword evidence="1" id="KW-0175">Coiled coil</keyword>
<dbReference type="Gene3D" id="2.40.30.170">
    <property type="match status" value="1"/>
</dbReference>
<keyword evidence="5" id="KW-1185">Reference proteome</keyword>
<dbReference type="GO" id="GO:0015562">
    <property type="term" value="F:efflux transmembrane transporter activity"/>
    <property type="evidence" value="ECO:0007669"/>
    <property type="project" value="TreeGrafter"/>
</dbReference>
<feature type="domain" description="YbhG-like alpha-helical hairpin" evidence="3">
    <location>
        <begin position="116"/>
        <end position="218"/>
    </location>
</feature>
<evidence type="ECO:0000313" key="4">
    <source>
        <dbReference type="EMBL" id="QEG42527.1"/>
    </source>
</evidence>
<evidence type="ECO:0000313" key="5">
    <source>
        <dbReference type="Proteomes" id="UP000325286"/>
    </source>
</evidence>
<dbReference type="RefSeq" id="WP_148080481.1">
    <property type="nucleotide sequence ID" value="NZ_CP042914.1"/>
</dbReference>
<organism evidence="4 5">
    <name type="scientific">Roseimaritima ulvae</name>
    <dbReference type="NCBI Taxonomy" id="980254"/>
    <lineage>
        <taxon>Bacteria</taxon>
        <taxon>Pseudomonadati</taxon>
        <taxon>Planctomycetota</taxon>
        <taxon>Planctomycetia</taxon>
        <taxon>Pirellulales</taxon>
        <taxon>Pirellulaceae</taxon>
        <taxon>Roseimaritima</taxon>
    </lineage>
</organism>
<reference evidence="4 5" key="1">
    <citation type="submission" date="2019-08" db="EMBL/GenBank/DDBJ databases">
        <title>Deep-cultivation of Planctomycetes and their phenomic and genomic characterization uncovers novel biology.</title>
        <authorList>
            <person name="Wiegand S."/>
            <person name="Jogler M."/>
            <person name="Boedeker C."/>
            <person name="Pinto D."/>
            <person name="Vollmers J."/>
            <person name="Rivas-Marin E."/>
            <person name="Kohn T."/>
            <person name="Peeters S.H."/>
            <person name="Heuer A."/>
            <person name="Rast P."/>
            <person name="Oberbeckmann S."/>
            <person name="Bunk B."/>
            <person name="Jeske O."/>
            <person name="Meyerdierks A."/>
            <person name="Storesund J.E."/>
            <person name="Kallscheuer N."/>
            <person name="Luecker S."/>
            <person name="Lage O.M."/>
            <person name="Pohl T."/>
            <person name="Merkel B.J."/>
            <person name="Hornburger P."/>
            <person name="Mueller R.-W."/>
            <person name="Bruemmer F."/>
            <person name="Labrenz M."/>
            <person name="Spormann A.M."/>
            <person name="Op den Camp H."/>
            <person name="Overmann J."/>
            <person name="Amann R."/>
            <person name="Jetten M.S.M."/>
            <person name="Mascher T."/>
            <person name="Medema M.H."/>
            <person name="Devos D.P."/>
            <person name="Kaster A.-K."/>
            <person name="Ovreas L."/>
            <person name="Rohde M."/>
            <person name="Galperin M.Y."/>
            <person name="Jogler C."/>
        </authorList>
    </citation>
    <scope>NUCLEOTIDE SEQUENCE [LARGE SCALE GENOMIC DNA]</scope>
    <source>
        <strain evidence="4 5">UC8</strain>
    </source>
</reference>
<dbReference type="Pfam" id="PF25881">
    <property type="entry name" value="HH_YBHG"/>
    <property type="match status" value="1"/>
</dbReference>
<gene>
    <name evidence="4" type="ORF">UC8_45670</name>
</gene>
<dbReference type="Gene3D" id="1.10.287.470">
    <property type="entry name" value="Helix hairpin bin"/>
    <property type="match status" value="1"/>
</dbReference>
<dbReference type="EMBL" id="CP042914">
    <property type="protein sequence ID" value="QEG42527.1"/>
    <property type="molecule type" value="Genomic_DNA"/>
</dbReference>
<evidence type="ECO:0000256" key="2">
    <source>
        <dbReference type="SAM" id="SignalP"/>
    </source>
</evidence>
<evidence type="ECO:0000256" key="1">
    <source>
        <dbReference type="SAM" id="Coils"/>
    </source>
</evidence>